<protein>
    <recommendedName>
        <fullName evidence="4">Phospholipase B-like</fullName>
    </recommendedName>
</protein>
<evidence type="ECO:0008006" key="4">
    <source>
        <dbReference type="Google" id="ProtNLM"/>
    </source>
</evidence>
<dbReference type="EMBL" id="CAUYUJ010001114">
    <property type="protein sequence ID" value="CAK0794277.1"/>
    <property type="molecule type" value="Genomic_DNA"/>
</dbReference>
<dbReference type="Proteomes" id="UP001189429">
    <property type="component" value="Unassembled WGS sequence"/>
</dbReference>
<proteinExistence type="predicted"/>
<comment type="caution">
    <text evidence="2">The sequence shown here is derived from an EMBL/GenBank/DDBJ whole genome shotgun (WGS) entry which is preliminary data.</text>
</comment>
<keyword evidence="3" id="KW-1185">Reference proteome</keyword>
<sequence length="391" mass="42348">MPARLRPVRALAALLAAHVFGRRVCALTIQKEDLAQGGVLEKRRAHVETQLDADRVLSGQKLTAMRLPCSHNGTNGSAGVWVILYQTSMNLAPLGGFLYNQLAEQMDGLMMPEVIGMGSHFGGFSSKHLLAIQRLSAMDPDDLVILSDYADVLLNPGRGPPGTAFCAFRDEYLRMTKGQSKDAVVISAEAQCCVGALSYVEPGSLIQRNNTRTTRRKRACNSGASGCMGLGRDKSWQDFMVGLAAQRGFNGTQYPFLNAGLMAGRAGALAQILSDIQLDASEDDQAVMTDMLWAFPERFILDYDQRLFGNARWPKQDGCVFMMDDSGVFSQTETGSKPLFLHTSGKFYKCLRSMAVQVGWNSSAQSVAKPGHALPSVFALLAAALALRLAA</sequence>
<feature type="signal peptide" evidence="1">
    <location>
        <begin position="1"/>
        <end position="26"/>
    </location>
</feature>
<reference evidence="2" key="1">
    <citation type="submission" date="2023-10" db="EMBL/GenBank/DDBJ databases">
        <authorList>
            <person name="Chen Y."/>
            <person name="Shah S."/>
            <person name="Dougan E. K."/>
            <person name="Thang M."/>
            <person name="Chan C."/>
        </authorList>
    </citation>
    <scope>NUCLEOTIDE SEQUENCE [LARGE SCALE GENOMIC DNA]</scope>
</reference>
<evidence type="ECO:0000313" key="2">
    <source>
        <dbReference type="EMBL" id="CAK0794277.1"/>
    </source>
</evidence>
<dbReference type="CDD" id="cd22997">
    <property type="entry name" value="GT_LH"/>
    <property type="match status" value="1"/>
</dbReference>
<keyword evidence="1" id="KW-0732">Signal</keyword>
<feature type="chain" id="PRO_5047081935" description="Phospholipase B-like" evidence="1">
    <location>
        <begin position="27"/>
        <end position="391"/>
    </location>
</feature>
<organism evidence="2 3">
    <name type="scientific">Prorocentrum cordatum</name>
    <dbReference type="NCBI Taxonomy" id="2364126"/>
    <lineage>
        <taxon>Eukaryota</taxon>
        <taxon>Sar</taxon>
        <taxon>Alveolata</taxon>
        <taxon>Dinophyceae</taxon>
        <taxon>Prorocentrales</taxon>
        <taxon>Prorocentraceae</taxon>
        <taxon>Prorocentrum</taxon>
    </lineage>
</organism>
<accession>A0ABN9PRF5</accession>
<name>A0ABN9PRF5_9DINO</name>
<evidence type="ECO:0000256" key="1">
    <source>
        <dbReference type="SAM" id="SignalP"/>
    </source>
</evidence>
<gene>
    <name evidence="2" type="ORF">PCOR1329_LOCUS4338</name>
</gene>
<evidence type="ECO:0000313" key="3">
    <source>
        <dbReference type="Proteomes" id="UP001189429"/>
    </source>
</evidence>